<dbReference type="Proteomes" id="UP000550501">
    <property type="component" value="Unassembled WGS sequence"/>
</dbReference>
<proteinExistence type="predicted"/>
<dbReference type="AlphaFoldDB" id="A0A839QA16"/>
<reference evidence="2 3" key="1">
    <citation type="submission" date="2020-08" db="EMBL/GenBank/DDBJ databases">
        <title>The Agave Microbiome: Exploring the role of microbial communities in plant adaptations to desert environments.</title>
        <authorList>
            <person name="Partida-Martinez L.P."/>
        </authorList>
    </citation>
    <scope>NUCLEOTIDE SEQUENCE [LARGE SCALE GENOMIC DNA]</scope>
    <source>
        <strain evidence="2 3">AT2.18</strain>
    </source>
</reference>
<sequence length="72" mass="7718">MNSVVGVGFLGSAASMVLTAMPPTAWLGTNSIWRTTLRVTRRLAVYCAVGVTFALLGYLALRAGITLYVKLR</sequence>
<evidence type="ECO:0000313" key="3">
    <source>
        <dbReference type="Proteomes" id="UP000550501"/>
    </source>
</evidence>
<keyword evidence="3" id="KW-1185">Reference proteome</keyword>
<dbReference type="EMBL" id="JACHVU010000005">
    <property type="protein sequence ID" value="MBB2991295.1"/>
    <property type="molecule type" value="Genomic_DNA"/>
</dbReference>
<evidence type="ECO:0000256" key="1">
    <source>
        <dbReference type="SAM" id="Phobius"/>
    </source>
</evidence>
<accession>A0A839QA16</accession>
<keyword evidence="1" id="KW-0812">Transmembrane</keyword>
<feature type="transmembrane region" description="Helical" evidence="1">
    <location>
        <begin position="43"/>
        <end position="69"/>
    </location>
</feature>
<name>A0A839QA16_MYCIR</name>
<organism evidence="2 3">
    <name type="scientific">Mycolicibacterium iranicum</name>
    <name type="common">Mycobacterium iranicum</name>
    <dbReference type="NCBI Taxonomy" id="912594"/>
    <lineage>
        <taxon>Bacteria</taxon>
        <taxon>Bacillati</taxon>
        <taxon>Actinomycetota</taxon>
        <taxon>Actinomycetes</taxon>
        <taxon>Mycobacteriales</taxon>
        <taxon>Mycobacteriaceae</taxon>
        <taxon>Mycolicibacterium</taxon>
    </lineage>
</organism>
<keyword evidence="1" id="KW-1133">Transmembrane helix</keyword>
<keyword evidence="1" id="KW-0472">Membrane</keyword>
<evidence type="ECO:0000313" key="2">
    <source>
        <dbReference type="EMBL" id="MBB2991295.1"/>
    </source>
</evidence>
<protein>
    <submittedName>
        <fullName evidence="2">Uncharacterized protein</fullName>
    </submittedName>
</protein>
<comment type="caution">
    <text evidence="2">The sequence shown here is derived from an EMBL/GenBank/DDBJ whole genome shotgun (WGS) entry which is preliminary data.</text>
</comment>
<gene>
    <name evidence="2" type="ORF">FHR72_002779</name>
</gene>